<sequence length="495" mass="55405">MIPPLPEDVFIAIFHYLALRDVLSMRTVCKSFNNITHLRGLWLLILRKEVWNRNIPTPRVNLDSLCAAQIEKLVASALSLHRNWTSKNPKAVRKRHVALTTPGARITSLHFITLEGCSCLLSLSVTSRVEPRTVTLECWDLSSLRCKARRTMHWFGGYAVNSDPESTGIIAIRTPHVEVLAFDPSASNPDSAFIPLITLSTAAKSVLSLAGTTLILRTMNNELKILDIVRPLYELRLEDRQPTIPPNQVLSAAIIHNEYAIILRPKTLALYALDAFRRGSHPPSVPISPVQVHEFQWRIDSCVMQRQRSPSARRLSDESRPCGLNILIRYSTLFPWPVNLLHHFILHPNHSYISPPTDGSHASTSSTSFAVTSSNPPYRFPPVLSQTIVSPIRLFSITDMALGPYGTAIWLDNHTDYYEEVGQRLAGLMLTKLPNNKEEAGSDNAPPDQFSTKASTVFCAHETDDWNRVAMDESEGRIAVGSIKGNILIEDYVDR</sequence>
<evidence type="ECO:0000313" key="2">
    <source>
        <dbReference type="EMBL" id="KAJ3842152.1"/>
    </source>
</evidence>
<dbReference type="CDD" id="cd09917">
    <property type="entry name" value="F-box_SF"/>
    <property type="match status" value="1"/>
</dbReference>
<dbReference type="Pfam" id="PF12937">
    <property type="entry name" value="F-box-like"/>
    <property type="match status" value="1"/>
</dbReference>
<reference evidence="2" key="1">
    <citation type="submission" date="2022-08" db="EMBL/GenBank/DDBJ databases">
        <authorList>
            <consortium name="DOE Joint Genome Institute"/>
            <person name="Min B."/>
            <person name="Riley R."/>
            <person name="Sierra-Patev S."/>
            <person name="Naranjo-Ortiz M."/>
            <person name="Looney B."/>
            <person name="Konkel Z."/>
            <person name="Slot J.C."/>
            <person name="Sakamoto Y."/>
            <person name="Steenwyk J.L."/>
            <person name="Rokas A."/>
            <person name="Carro J."/>
            <person name="Camarero S."/>
            <person name="Ferreira P."/>
            <person name="Molpeceres G."/>
            <person name="Ruiz-Duenas F.J."/>
            <person name="Serrano A."/>
            <person name="Henrissat B."/>
            <person name="Drula E."/>
            <person name="Hughes K.W."/>
            <person name="Mata J.L."/>
            <person name="Ishikawa N.K."/>
            <person name="Vargas-Isla R."/>
            <person name="Ushijima S."/>
            <person name="Smith C.A."/>
            <person name="Ahrendt S."/>
            <person name="Andreopoulos W."/>
            <person name="He G."/>
            <person name="Labutti K."/>
            <person name="Lipzen A."/>
            <person name="Ng V."/>
            <person name="Sandor L."/>
            <person name="Barry K."/>
            <person name="Martinez A.T."/>
            <person name="Xiao Y."/>
            <person name="Gibbons J.G."/>
            <person name="Terashima K."/>
            <person name="Hibbett D.S."/>
            <person name="Grigoriev I.V."/>
        </authorList>
    </citation>
    <scope>NUCLEOTIDE SEQUENCE</scope>
    <source>
        <strain evidence="2">TFB9207</strain>
    </source>
</reference>
<organism evidence="2 3">
    <name type="scientific">Lentinula raphanica</name>
    <dbReference type="NCBI Taxonomy" id="153919"/>
    <lineage>
        <taxon>Eukaryota</taxon>
        <taxon>Fungi</taxon>
        <taxon>Dikarya</taxon>
        <taxon>Basidiomycota</taxon>
        <taxon>Agaricomycotina</taxon>
        <taxon>Agaricomycetes</taxon>
        <taxon>Agaricomycetidae</taxon>
        <taxon>Agaricales</taxon>
        <taxon>Marasmiineae</taxon>
        <taxon>Omphalotaceae</taxon>
        <taxon>Lentinula</taxon>
    </lineage>
</organism>
<comment type="caution">
    <text evidence="2">The sequence shown here is derived from an EMBL/GenBank/DDBJ whole genome shotgun (WGS) entry which is preliminary data.</text>
</comment>
<gene>
    <name evidence="2" type="ORF">F5878DRAFT_530273</name>
</gene>
<dbReference type="InterPro" id="IPR036047">
    <property type="entry name" value="F-box-like_dom_sf"/>
</dbReference>
<protein>
    <recommendedName>
        <fullName evidence="1">F-box domain-containing protein</fullName>
    </recommendedName>
</protein>
<dbReference type="AlphaFoldDB" id="A0AA38PFU6"/>
<accession>A0AA38PFU6</accession>
<evidence type="ECO:0000259" key="1">
    <source>
        <dbReference type="PROSITE" id="PS50181"/>
    </source>
</evidence>
<dbReference type="Proteomes" id="UP001163846">
    <property type="component" value="Unassembled WGS sequence"/>
</dbReference>
<proteinExistence type="predicted"/>
<keyword evidence="3" id="KW-1185">Reference proteome</keyword>
<name>A0AA38PFU6_9AGAR</name>
<dbReference type="PROSITE" id="PS50181">
    <property type="entry name" value="FBOX"/>
    <property type="match status" value="1"/>
</dbReference>
<dbReference type="InterPro" id="IPR001810">
    <property type="entry name" value="F-box_dom"/>
</dbReference>
<dbReference type="SUPFAM" id="SSF81383">
    <property type="entry name" value="F-box domain"/>
    <property type="match status" value="1"/>
</dbReference>
<dbReference type="Gene3D" id="1.20.1280.50">
    <property type="match status" value="1"/>
</dbReference>
<evidence type="ECO:0000313" key="3">
    <source>
        <dbReference type="Proteomes" id="UP001163846"/>
    </source>
</evidence>
<dbReference type="SMART" id="SM00256">
    <property type="entry name" value="FBOX"/>
    <property type="match status" value="1"/>
</dbReference>
<feature type="domain" description="F-box" evidence="1">
    <location>
        <begin position="1"/>
        <end position="45"/>
    </location>
</feature>
<dbReference type="EMBL" id="MU806015">
    <property type="protein sequence ID" value="KAJ3842152.1"/>
    <property type="molecule type" value="Genomic_DNA"/>
</dbReference>